<reference evidence="1" key="2">
    <citation type="journal article" date="2008" name="Genome Biol.">
        <title>Improved genome assembly and evidence-based global gene model set for the chordate Ciona intestinalis: new insight into intron and operon populations.</title>
        <authorList>
            <person name="Satou Y."/>
            <person name="Mineta K."/>
            <person name="Ogasawara M."/>
            <person name="Sasakura Y."/>
            <person name="Shoguchi E."/>
            <person name="Ueno K."/>
            <person name="Yamada L."/>
            <person name="Matsumoto J."/>
            <person name="Wasserscheid J."/>
            <person name="Dewar K."/>
            <person name="Wiley G.B."/>
            <person name="Macmil S.L."/>
            <person name="Roe B.A."/>
            <person name="Zeller R.W."/>
            <person name="Hastings K.E."/>
            <person name="Lemaire P."/>
            <person name="Lindquist E."/>
            <person name="Endo T."/>
            <person name="Hotta K."/>
            <person name="Inaba K."/>
        </authorList>
    </citation>
    <scope>NUCLEOTIDE SEQUENCE [LARGE SCALE GENOMIC DNA]</scope>
    <source>
        <strain evidence="1">wild type</strain>
    </source>
</reference>
<dbReference type="HOGENOM" id="CLU_2995861_0_0_1"/>
<dbReference type="InParanoid" id="H2XN01"/>
<reference evidence="1" key="4">
    <citation type="submission" date="2025-09" db="UniProtKB">
        <authorList>
            <consortium name="Ensembl"/>
        </authorList>
    </citation>
    <scope>IDENTIFICATION</scope>
</reference>
<protein>
    <submittedName>
        <fullName evidence="1">Uncharacterized protein</fullName>
    </submittedName>
</protein>
<accession>H2XN01</accession>
<reference evidence="2" key="1">
    <citation type="journal article" date="2002" name="Science">
        <title>The draft genome of Ciona intestinalis: insights into chordate and vertebrate origins.</title>
        <authorList>
            <person name="Dehal P."/>
            <person name="Satou Y."/>
            <person name="Campbell R.K."/>
            <person name="Chapman J."/>
            <person name="Degnan B."/>
            <person name="De Tomaso A."/>
            <person name="Davidson B."/>
            <person name="Di Gregorio A."/>
            <person name="Gelpke M."/>
            <person name="Goodstein D.M."/>
            <person name="Harafuji N."/>
            <person name="Hastings K.E."/>
            <person name="Ho I."/>
            <person name="Hotta K."/>
            <person name="Huang W."/>
            <person name="Kawashima T."/>
            <person name="Lemaire P."/>
            <person name="Martinez D."/>
            <person name="Meinertzhagen I.A."/>
            <person name="Necula S."/>
            <person name="Nonaka M."/>
            <person name="Putnam N."/>
            <person name="Rash S."/>
            <person name="Saiga H."/>
            <person name="Satake M."/>
            <person name="Terry A."/>
            <person name="Yamada L."/>
            <person name="Wang H.G."/>
            <person name="Awazu S."/>
            <person name="Azumi K."/>
            <person name="Boore J."/>
            <person name="Branno M."/>
            <person name="Chin-Bow S."/>
            <person name="DeSantis R."/>
            <person name="Doyle S."/>
            <person name="Francino P."/>
            <person name="Keys D.N."/>
            <person name="Haga S."/>
            <person name="Hayashi H."/>
            <person name="Hino K."/>
            <person name="Imai K.S."/>
            <person name="Inaba K."/>
            <person name="Kano S."/>
            <person name="Kobayashi K."/>
            <person name="Kobayashi M."/>
            <person name="Lee B.I."/>
            <person name="Makabe K.W."/>
            <person name="Manohar C."/>
            <person name="Matassi G."/>
            <person name="Medina M."/>
            <person name="Mochizuki Y."/>
            <person name="Mount S."/>
            <person name="Morishita T."/>
            <person name="Miura S."/>
            <person name="Nakayama A."/>
            <person name="Nishizaka S."/>
            <person name="Nomoto H."/>
            <person name="Ohta F."/>
            <person name="Oishi K."/>
            <person name="Rigoutsos I."/>
            <person name="Sano M."/>
            <person name="Sasaki A."/>
            <person name="Sasakura Y."/>
            <person name="Shoguchi E."/>
            <person name="Shin-i T."/>
            <person name="Spagnuolo A."/>
            <person name="Stainier D."/>
            <person name="Suzuki M.M."/>
            <person name="Tassy O."/>
            <person name="Takatori N."/>
            <person name="Tokuoka M."/>
            <person name="Yagi K."/>
            <person name="Yoshizaki F."/>
            <person name="Wada S."/>
            <person name="Zhang C."/>
            <person name="Hyatt P.D."/>
            <person name="Larimer F."/>
            <person name="Detter C."/>
            <person name="Doggett N."/>
            <person name="Glavina T."/>
            <person name="Hawkins T."/>
            <person name="Richardson P."/>
            <person name="Lucas S."/>
            <person name="Kohara Y."/>
            <person name="Levine M."/>
            <person name="Satoh N."/>
            <person name="Rokhsar D.S."/>
        </authorList>
    </citation>
    <scope>NUCLEOTIDE SEQUENCE [LARGE SCALE GENOMIC DNA]</scope>
</reference>
<dbReference type="Ensembl" id="ENSCINT00000031259.1">
    <property type="protein sequence ID" value="ENSCINP00000031034.1"/>
    <property type="gene ID" value="ENSCING00000023182.1"/>
</dbReference>
<sequence>MSLITTSLATLRNTCIELDVQEGLVNLEYPYLSLQGVIGDRLRNLLLYWKKQNRRFQ</sequence>
<dbReference type="Proteomes" id="UP000008144">
    <property type="component" value="Chromosome 7"/>
</dbReference>
<dbReference type="EMBL" id="EAAA01002479">
    <property type="status" value="NOT_ANNOTATED_CDS"/>
    <property type="molecule type" value="Genomic_DNA"/>
</dbReference>
<reference evidence="1" key="3">
    <citation type="submission" date="2025-08" db="UniProtKB">
        <authorList>
            <consortium name="Ensembl"/>
        </authorList>
    </citation>
    <scope>IDENTIFICATION</scope>
</reference>
<dbReference type="AlphaFoldDB" id="H2XN01"/>
<organism evidence="1 2">
    <name type="scientific">Ciona intestinalis</name>
    <name type="common">Transparent sea squirt</name>
    <name type="synonym">Ascidia intestinalis</name>
    <dbReference type="NCBI Taxonomy" id="7719"/>
    <lineage>
        <taxon>Eukaryota</taxon>
        <taxon>Metazoa</taxon>
        <taxon>Chordata</taxon>
        <taxon>Tunicata</taxon>
        <taxon>Ascidiacea</taxon>
        <taxon>Phlebobranchia</taxon>
        <taxon>Cionidae</taxon>
        <taxon>Ciona</taxon>
    </lineage>
</organism>
<keyword evidence="2" id="KW-1185">Reference proteome</keyword>
<name>H2XN01_CIOIN</name>
<evidence type="ECO:0000313" key="1">
    <source>
        <dbReference type="Ensembl" id="ENSCINP00000031034.1"/>
    </source>
</evidence>
<proteinExistence type="predicted"/>
<evidence type="ECO:0000313" key="2">
    <source>
        <dbReference type="Proteomes" id="UP000008144"/>
    </source>
</evidence>